<gene>
    <name evidence="2" type="ORF">RR48_13612</name>
</gene>
<sequence length="117" mass="12887">MKFSTGSSSSSLASDSLSRKSTLCIYAEVDATMPPPPCERHDLFQDPFESRRPTLFLVALIKELKFGGTYAARRSDTKISPDNQPSDRSLSPQHVGVRSISQSTDCFIVPTFNEVLS</sequence>
<organism evidence="2 3">
    <name type="scientific">Papilio machaon</name>
    <name type="common">Old World swallowtail butterfly</name>
    <dbReference type="NCBI Taxonomy" id="76193"/>
    <lineage>
        <taxon>Eukaryota</taxon>
        <taxon>Metazoa</taxon>
        <taxon>Ecdysozoa</taxon>
        <taxon>Arthropoda</taxon>
        <taxon>Hexapoda</taxon>
        <taxon>Insecta</taxon>
        <taxon>Pterygota</taxon>
        <taxon>Neoptera</taxon>
        <taxon>Endopterygota</taxon>
        <taxon>Lepidoptera</taxon>
        <taxon>Glossata</taxon>
        <taxon>Ditrysia</taxon>
        <taxon>Papilionoidea</taxon>
        <taxon>Papilionidae</taxon>
        <taxon>Papilioninae</taxon>
        <taxon>Papilio</taxon>
    </lineage>
</organism>
<dbReference type="InParanoid" id="A0A194RF35"/>
<name>A0A194RF35_PAPMA</name>
<dbReference type="AlphaFoldDB" id="A0A194RF35"/>
<feature type="region of interest" description="Disordered" evidence="1">
    <location>
        <begin position="73"/>
        <end position="97"/>
    </location>
</feature>
<accession>A0A194RF35</accession>
<dbReference type="Proteomes" id="UP000053240">
    <property type="component" value="Unassembled WGS sequence"/>
</dbReference>
<evidence type="ECO:0000313" key="3">
    <source>
        <dbReference type="Proteomes" id="UP000053240"/>
    </source>
</evidence>
<feature type="compositionally biased region" description="Polar residues" evidence="1">
    <location>
        <begin position="80"/>
        <end position="92"/>
    </location>
</feature>
<evidence type="ECO:0000256" key="1">
    <source>
        <dbReference type="SAM" id="MobiDB-lite"/>
    </source>
</evidence>
<dbReference type="EMBL" id="KQ460473">
    <property type="protein sequence ID" value="KPJ14541.1"/>
    <property type="molecule type" value="Genomic_DNA"/>
</dbReference>
<proteinExistence type="predicted"/>
<reference evidence="2 3" key="1">
    <citation type="journal article" date="2015" name="Nat. Commun.">
        <title>Outbred genome sequencing and CRISPR/Cas9 gene editing in butterflies.</title>
        <authorList>
            <person name="Li X."/>
            <person name="Fan D."/>
            <person name="Zhang W."/>
            <person name="Liu G."/>
            <person name="Zhang L."/>
            <person name="Zhao L."/>
            <person name="Fang X."/>
            <person name="Chen L."/>
            <person name="Dong Y."/>
            <person name="Chen Y."/>
            <person name="Ding Y."/>
            <person name="Zhao R."/>
            <person name="Feng M."/>
            <person name="Zhu Y."/>
            <person name="Feng Y."/>
            <person name="Jiang X."/>
            <person name="Zhu D."/>
            <person name="Xiang H."/>
            <person name="Feng X."/>
            <person name="Li S."/>
            <person name="Wang J."/>
            <person name="Zhang G."/>
            <person name="Kronforst M.R."/>
            <person name="Wang W."/>
        </authorList>
    </citation>
    <scope>NUCLEOTIDE SEQUENCE [LARGE SCALE GENOMIC DNA]</scope>
    <source>
        <strain evidence="2">Ya'a_city_454_Pm</strain>
        <tissue evidence="2">Whole body</tissue>
    </source>
</reference>
<evidence type="ECO:0000313" key="2">
    <source>
        <dbReference type="EMBL" id="KPJ14541.1"/>
    </source>
</evidence>
<protein>
    <submittedName>
        <fullName evidence="2">Uncharacterized protein</fullName>
    </submittedName>
</protein>
<keyword evidence="3" id="KW-1185">Reference proteome</keyword>